<dbReference type="InterPro" id="IPR029032">
    <property type="entry name" value="AhpD-like"/>
</dbReference>
<dbReference type="GO" id="GO:0051920">
    <property type="term" value="F:peroxiredoxin activity"/>
    <property type="evidence" value="ECO:0007669"/>
    <property type="project" value="InterPro"/>
</dbReference>
<gene>
    <name evidence="2" type="ORF">HNR73_005469</name>
</gene>
<dbReference type="PANTHER" id="PTHR34846">
    <property type="entry name" value="4-CARBOXYMUCONOLACTONE DECARBOXYLASE FAMILY PROTEIN (AFU_ORTHOLOGUE AFUA_6G11590)"/>
    <property type="match status" value="1"/>
</dbReference>
<dbReference type="Pfam" id="PF02627">
    <property type="entry name" value="CMD"/>
    <property type="match status" value="1"/>
</dbReference>
<evidence type="ECO:0000313" key="2">
    <source>
        <dbReference type="EMBL" id="MBB6037591.1"/>
    </source>
</evidence>
<dbReference type="PANTHER" id="PTHR34846:SF10">
    <property type="entry name" value="CYTOPLASMIC PROTEIN"/>
    <property type="match status" value="1"/>
</dbReference>
<dbReference type="InterPro" id="IPR003779">
    <property type="entry name" value="CMD-like"/>
</dbReference>
<dbReference type="Gene3D" id="1.20.1290.10">
    <property type="entry name" value="AhpD-like"/>
    <property type="match status" value="1"/>
</dbReference>
<accession>A0A841FJU5</accession>
<evidence type="ECO:0000313" key="3">
    <source>
        <dbReference type="Proteomes" id="UP000548476"/>
    </source>
</evidence>
<organism evidence="2 3">
    <name type="scientific">Phytomonospora endophytica</name>
    <dbReference type="NCBI Taxonomy" id="714109"/>
    <lineage>
        <taxon>Bacteria</taxon>
        <taxon>Bacillati</taxon>
        <taxon>Actinomycetota</taxon>
        <taxon>Actinomycetes</taxon>
        <taxon>Micromonosporales</taxon>
        <taxon>Micromonosporaceae</taxon>
        <taxon>Phytomonospora</taxon>
    </lineage>
</organism>
<protein>
    <submittedName>
        <fullName evidence="2">AhpD family alkylhydroperoxidase</fullName>
    </submittedName>
</protein>
<keyword evidence="2" id="KW-0575">Peroxidase</keyword>
<proteinExistence type="predicted"/>
<reference evidence="2 3" key="1">
    <citation type="submission" date="2020-08" db="EMBL/GenBank/DDBJ databases">
        <title>Genomic Encyclopedia of Type Strains, Phase IV (KMG-IV): sequencing the most valuable type-strain genomes for metagenomic binning, comparative biology and taxonomic classification.</title>
        <authorList>
            <person name="Goeker M."/>
        </authorList>
    </citation>
    <scope>NUCLEOTIDE SEQUENCE [LARGE SCALE GENOMIC DNA]</scope>
    <source>
        <strain evidence="2 3">YIM 65646</strain>
    </source>
</reference>
<name>A0A841FJU5_9ACTN</name>
<dbReference type="NCBIfam" id="TIGR00778">
    <property type="entry name" value="ahpD_dom"/>
    <property type="match status" value="1"/>
</dbReference>
<keyword evidence="2" id="KW-0560">Oxidoreductase</keyword>
<evidence type="ECO:0000259" key="1">
    <source>
        <dbReference type="Pfam" id="PF02627"/>
    </source>
</evidence>
<sequence>MARMNIAEVAPEVYQAFIAAETGIRKGPLDATVRELVKIRASQINGCLFCIDMHTGEAREHGETEQRIYHLNAWRESRLFTEAERAALAYVEAVTHLDVHNVTDEIWAEVEKHFDEGQRAGLVAISALINLWNRIAVPTRMRFEEA</sequence>
<keyword evidence="3" id="KW-1185">Reference proteome</keyword>
<dbReference type="AlphaFoldDB" id="A0A841FJU5"/>
<dbReference type="EMBL" id="JACHGT010000013">
    <property type="protein sequence ID" value="MBB6037591.1"/>
    <property type="molecule type" value="Genomic_DNA"/>
</dbReference>
<dbReference type="SUPFAM" id="SSF69118">
    <property type="entry name" value="AhpD-like"/>
    <property type="match status" value="1"/>
</dbReference>
<comment type="caution">
    <text evidence="2">The sequence shown here is derived from an EMBL/GenBank/DDBJ whole genome shotgun (WGS) entry which is preliminary data.</text>
</comment>
<feature type="domain" description="Carboxymuconolactone decarboxylase-like" evidence="1">
    <location>
        <begin position="11"/>
        <end position="92"/>
    </location>
</feature>
<dbReference type="Proteomes" id="UP000548476">
    <property type="component" value="Unassembled WGS sequence"/>
</dbReference>
<dbReference type="InterPro" id="IPR004675">
    <property type="entry name" value="AhpD_core"/>
</dbReference>